<feature type="compositionally biased region" description="Basic residues" evidence="9">
    <location>
        <begin position="629"/>
        <end position="638"/>
    </location>
</feature>
<reference evidence="11" key="1">
    <citation type="submission" date="2023-06" db="EMBL/GenBank/DDBJ databases">
        <title>Genome-scale phylogeny and comparative genomics of the fungal order Sordariales.</title>
        <authorList>
            <consortium name="Lawrence Berkeley National Laboratory"/>
            <person name="Hensen N."/>
            <person name="Bonometti L."/>
            <person name="Westerberg I."/>
            <person name="Brannstrom I.O."/>
            <person name="Guillou S."/>
            <person name="Cros-Aarteil S."/>
            <person name="Calhoun S."/>
            <person name="Haridas S."/>
            <person name="Kuo A."/>
            <person name="Mondo S."/>
            <person name="Pangilinan J."/>
            <person name="Riley R."/>
            <person name="Labutti K."/>
            <person name="Andreopoulos B."/>
            <person name="Lipzen A."/>
            <person name="Chen C."/>
            <person name="Yanf M."/>
            <person name="Daum C."/>
            <person name="Ng V."/>
            <person name="Clum A."/>
            <person name="Steindorff A."/>
            <person name="Ohm R."/>
            <person name="Martin F."/>
            <person name="Silar P."/>
            <person name="Natvig D."/>
            <person name="Lalanne C."/>
            <person name="Gautier V."/>
            <person name="Ament-Velasquez S.L."/>
            <person name="Kruys A."/>
            <person name="Hutchinson M.I."/>
            <person name="Powell A.J."/>
            <person name="Barry K."/>
            <person name="Miller A.N."/>
            <person name="Grigoriev I.V."/>
            <person name="Debuchy R."/>
            <person name="Gladieux P."/>
            <person name="Thoren M.H."/>
            <person name="Johannesson H."/>
        </authorList>
    </citation>
    <scope>NUCLEOTIDE SEQUENCE</scope>
    <source>
        <strain evidence="11">CBS 606.72</strain>
    </source>
</reference>
<keyword evidence="5" id="KW-0234">DNA repair</keyword>
<dbReference type="GO" id="GO:0030870">
    <property type="term" value="C:Mre11 complex"/>
    <property type="evidence" value="ECO:0007669"/>
    <property type="project" value="InterPro"/>
</dbReference>
<dbReference type="InterPro" id="IPR040227">
    <property type="entry name" value="Nibrin-rel"/>
</dbReference>
<comment type="caution">
    <text evidence="11">The sequence shown here is derived from an EMBL/GenBank/DDBJ whole genome shotgun (WGS) entry which is preliminary data.</text>
</comment>
<keyword evidence="8" id="KW-0175">Coiled coil</keyword>
<comment type="subcellular location">
    <subcellularLocation>
        <location evidence="2">Chromosome</location>
    </subcellularLocation>
    <subcellularLocation>
        <location evidence="1">Nucleus</location>
    </subcellularLocation>
</comment>
<dbReference type="PROSITE" id="PS50006">
    <property type="entry name" value="FHA_DOMAIN"/>
    <property type="match status" value="1"/>
</dbReference>
<evidence type="ECO:0000256" key="8">
    <source>
        <dbReference type="SAM" id="Coils"/>
    </source>
</evidence>
<feature type="region of interest" description="Disordered" evidence="9">
    <location>
        <begin position="461"/>
        <end position="555"/>
    </location>
</feature>
<dbReference type="EMBL" id="JAULSU010000007">
    <property type="protein sequence ID" value="KAK0611063.1"/>
    <property type="molecule type" value="Genomic_DNA"/>
</dbReference>
<feature type="region of interest" description="Disordered" evidence="9">
    <location>
        <begin position="607"/>
        <end position="828"/>
    </location>
</feature>
<dbReference type="GO" id="GO:0000724">
    <property type="term" value="P:double-strand break repair via homologous recombination"/>
    <property type="evidence" value="ECO:0007669"/>
    <property type="project" value="TreeGrafter"/>
</dbReference>
<dbReference type="PANTHER" id="PTHR12162">
    <property type="entry name" value="NIBRIN-RELATED"/>
    <property type="match status" value="1"/>
</dbReference>
<evidence type="ECO:0000256" key="3">
    <source>
        <dbReference type="ARBA" id="ARBA00022454"/>
    </source>
</evidence>
<dbReference type="Gene3D" id="3.40.50.10190">
    <property type="entry name" value="BRCT domain"/>
    <property type="match status" value="1"/>
</dbReference>
<keyword evidence="6" id="KW-0539">Nucleus</keyword>
<dbReference type="GO" id="GO:0003684">
    <property type="term" value="F:damaged DNA binding"/>
    <property type="evidence" value="ECO:0007669"/>
    <property type="project" value="TreeGrafter"/>
</dbReference>
<evidence type="ECO:0000313" key="12">
    <source>
        <dbReference type="Proteomes" id="UP001175000"/>
    </source>
</evidence>
<feature type="compositionally biased region" description="Basic residues" evidence="9">
    <location>
        <begin position="475"/>
        <end position="484"/>
    </location>
</feature>
<feature type="compositionally biased region" description="Acidic residues" evidence="9">
    <location>
        <begin position="722"/>
        <end position="735"/>
    </location>
</feature>
<dbReference type="AlphaFoldDB" id="A0AA39TXG3"/>
<dbReference type="CDD" id="cd22667">
    <property type="entry name" value="FHA_NBN"/>
    <property type="match status" value="1"/>
</dbReference>
<evidence type="ECO:0000313" key="11">
    <source>
        <dbReference type="EMBL" id="KAK0611063.1"/>
    </source>
</evidence>
<dbReference type="InterPro" id="IPR032429">
    <property type="entry name" value="Nibrin_BRCT2"/>
</dbReference>
<evidence type="ECO:0000256" key="5">
    <source>
        <dbReference type="ARBA" id="ARBA00023204"/>
    </source>
</evidence>
<dbReference type="SMART" id="SM00240">
    <property type="entry name" value="FHA"/>
    <property type="match status" value="1"/>
</dbReference>
<feature type="compositionally biased region" description="Low complexity" evidence="9">
    <location>
        <begin position="765"/>
        <end position="780"/>
    </location>
</feature>
<evidence type="ECO:0000256" key="2">
    <source>
        <dbReference type="ARBA" id="ARBA00004286"/>
    </source>
</evidence>
<comment type="similarity">
    <text evidence="7">Belongs to the Nibrin family.</text>
</comment>
<dbReference type="InterPro" id="IPR043014">
    <property type="entry name" value="Nibrin_BRCT2_sf"/>
</dbReference>
<evidence type="ECO:0000259" key="10">
    <source>
        <dbReference type="PROSITE" id="PS50006"/>
    </source>
</evidence>
<accession>A0AA39TXG3</accession>
<keyword evidence="12" id="KW-1185">Reference proteome</keyword>
<evidence type="ECO:0000256" key="7">
    <source>
        <dbReference type="ARBA" id="ARBA00044757"/>
    </source>
</evidence>
<dbReference type="Gene3D" id="2.60.200.20">
    <property type="match status" value="1"/>
</dbReference>
<dbReference type="Proteomes" id="UP001175000">
    <property type="component" value="Unassembled WGS sequence"/>
</dbReference>
<dbReference type="InterPro" id="IPR000253">
    <property type="entry name" value="FHA_dom"/>
</dbReference>
<dbReference type="Pfam" id="PF00498">
    <property type="entry name" value="FHA"/>
    <property type="match status" value="1"/>
</dbReference>
<evidence type="ECO:0000256" key="9">
    <source>
        <dbReference type="SAM" id="MobiDB-lite"/>
    </source>
</evidence>
<feature type="compositionally biased region" description="Basic and acidic residues" evidence="9">
    <location>
        <begin position="607"/>
        <end position="616"/>
    </location>
</feature>
<keyword evidence="4" id="KW-0227">DNA damage</keyword>
<feature type="domain" description="FHA" evidence="10">
    <location>
        <begin position="22"/>
        <end position="85"/>
    </location>
</feature>
<feature type="compositionally biased region" description="Polar residues" evidence="9">
    <location>
        <begin position="687"/>
        <end position="696"/>
    </location>
</feature>
<dbReference type="GO" id="GO:0007095">
    <property type="term" value="P:mitotic G2 DNA damage checkpoint signaling"/>
    <property type="evidence" value="ECO:0007669"/>
    <property type="project" value="InterPro"/>
</dbReference>
<evidence type="ECO:0000256" key="1">
    <source>
        <dbReference type="ARBA" id="ARBA00004123"/>
    </source>
</evidence>
<organism evidence="11 12">
    <name type="scientific">Immersiella caudata</name>
    <dbReference type="NCBI Taxonomy" id="314043"/>
    <lineage>
        <taxon>Eukaryota</taxon>
        <taxon>Fungi</taxon>
        <taxon>Dikarya</taxon>
        <taxon>Ascomycota</taxon>
        <taxon>Pezizomycotina</taxon>
        <taxon>Sordariomycetes</taxon>
        <taxon>Sordariomycetidae</taxon>
        <taxon>Sordariales</taxon>
        <taxon>Lasiosphaeriaceae</taxon>
        <taxon>Immersiella</taxon>
    </lineage>
</organism>
<dbReference type="Pfam" id="PF16508">
    <property type="entry name" value="NIBRIN_BRCT_II"/>
    <property type="match status" value="1"/>
</dbReference>
<gene>
    <name evidence="11" type="ORF">B0T14DRAFT_529562</name>
</gene>
<feature type="compositionally biased region" description="Basic and acidic residues" evidence="9">
    <location>
        <begin position="218"/>
        <end position="230"/>
    </location>
</feature>
<dbReference type="GO" id="GO:0005694">
    <property type="term" value="C:chromosome"/>
    <property type="evidence" value="ECO:0007669"/>
    <property type="project" value="UniProtKB-SubCell"/>
</dbReference>
<sequence>MWVLESEWFVGRRLWLRPGKRYLFGRTSSEPGQLVISDKTVSRKHLTITVEDVAEGGGQNLGSRSRLIVEDLDSKKGTFLNGRQIRGLSKAVSADVIEVKPGVCPQSLRIFWHPVVLSFSFTSKELRADPWVTLRGRLEQLDIKYSSEFEPATTHVVSKKRNTPKGLQALINGKYLVTDSFINAIVEAALLPDGEVEGTSCPLEEDFIGKWPNPIDHLPPRGEEPSDRPPESYAPNQRRQEVFDGYTFVFYDKKQYDNLFPVITHGKGKSVYKEVTPNVTAIDDFVRYVKEVAGEKGLGSFEHGSEGKGVVVVRFTPAKGDDYEWFANFFTSFAQRLDHRPIDQREFLEAILACDALMLRRPLQADSQPSAGAAQVAHSDTNRMDVDQPQPLQEQKEASPPRRGRSRRAVSRFKGFELGSDPEDEIPAPPPVEEVTAQPAVPEAAAASQDSLFVSQRPGFVYPEETQEAEQSTHTTRRSQRKRAMSPLPEHDESAFLDGIAPTAAAVKRRRVDAGKEPVPPTPEPEPEVKNEEMSSPPNPRGAAARGRKKKLLDGQDILELARQRREEEEQRVAAEEKELKRVDDDIDYAAIRALHIVEECAVHFPEEDASSRTRGQDIASGRWDPRWNGRKNFKRFRKQGDAGGRPPPRIILSLEEVKTKEYGIGDDYWLENDNSNNKRRKDNQRESQISVTQGKSAAKETDASSGKQKPTIRRTVLALDSSDEEDDGSNDMLEDTTLPELDVEAAPEPPRSRAAKAAEREAALRAQLQSPSQSQSQSQTGRKRPAAAEPAGERASKKTRGKTQAKNSDQSGDSDDELRFRFGRRRA</sequence>
<name>A0AA39TXG3_9PEZI</name>
<feature type="compositionally biased region" description="Basic residues" evidence="9">
    <location>
        <begin position="402"/>
        <end position="411"/>
    </location>
</feature>
<dbReference type="PANTHER" id="PTHR12162:SF0">
    <property type="entry name" value="NIBRIN"/>
    <property type="match status" value="1"/>
</dbReference>
<dbReference type="SUPFAM" id="SSF49879">
    <property type="entry name" value="SMAD/FHA domain"/>
    <property type="match status" value="1"/>
</dbReference>
<evidence type="ECO:0000256" key="4">
    <source>
        <dbReference type="ARBA" id="ARBA00022763"/>
    </source>
</evidence>
<dbReference type="SUPFAM" id="SSF52113">
    <property type="entry name" value="BRCT domain"/>
    <property type="match status" value="1"/>
</dbReference>
<feature type="coiled-coil region" evidence="8">
    <location>
        <begin position="558"/>
        <end position="586"/>
    </location>
</feature>
<dbReference type="InterPro" id="IPR036420">
    <property type="entry name" value="BRCT_dom_sf"/>
</dbReference>
<keyword evidence="3" id="KW-0158">Chromosome</keyword>
<protein>
    <recommendedName>
        <fullName evidence="10">FHA domain-containing protein</fullName>
    </recommendedName>
</protein>
<dbReference type="CDD" id="cd17741">
    <property type="entry name" value="BRCT_nibrin"/>
    <property type="match status" value="1"/>
</dbReference>
<dbReference type="InterPro" id="IPR008984">
    <property type="entry name" value="SMAD_FHA_dom_sf"/>
</dbReference>
<feature type="region of interest" description="Disordered" evidence="9">
    <location>
        <begin position="368"/>
        <end position="435"/>
    </location>
</feature>
<evidence type="ECO:0000256" key="6">
    <source>
        <dbReference type="ARBA" id="ARBA00023242"/>
    </source>
</evidence>
<dbReference type="Gene3D" id="3.40.50.10980">
    <property type="entry name" value="Nibrin, BRCT2 domain"/>
    <property type="match status" value="1"/>
</dbReference>
<feature type="region of interest" description="Disordered" evidence="9">
    <location>
        <begin position="209"/>
        <end position="237"/>
    </location>
</feature>
<proteinExistence type="inferred from homology"/>